<sequence>MKNILDMNKTIYDLCKENFTLRERLKNIGFEDIANDKMLNTVGRIMTIPKGAKIKGYDINEVKEKLIKEGYYIV</sequence>
<keyword evidence="3" id="KW-1185">Reference proteome</keyword>
<reference evidence="2 3" key="1">
    <citation type="journal article" date="2015" name="Infect. Genet. Evol.">
        <title>Genomic sequences of six botulinum neurotoxin-producing strains representing three clostridial species illustrate the mobility and diversity of botulinum neurotoxin genes.</title>
        <authorList>
            <person name="Smith T.J."/>
            <person name="Hill K.K."/>
            <person name="Xie G."/>
            <person name="Foley B.T."/>
            <person name="Williamson C.H."/>
            <person name="Foster J.T."/>
            <person name="Johnson S.L."/>
            <person name="Chertkov O."/>
            <person name="Teshima H."/>
            <person name="Gibbons H.S."/>
            <person name="Johnsky L.A."/>
            <person name="Karavis M.A."/>
            <person name="Smith L.A."/>
        </authorList>
    </citation>
    <scope>NUCLEOTIDE SEQUENCE [LARGE SCALE GENOMIC DNA]</scope>
    <source>
        <strain evidence="2 3">CDC 2741</strain>
    </source>
</reference>
<dbReference type="AlphaFoldDB" id="A0A0C1R0P0"/>
<dbReference type="Proteomes" id="UP000031366">
    <property type="component" value="Unassembled WGS sequence"/>
</dbReference>
<dbReference type="STRING" id="29341.RSJ17_13200"/>
<dbReference type="InterPro" id="IPR015077">
    <property type="entry name" value="DUF1858"/>
</dbReference>
<evidence type="ECO:0000313" key="2">
    <source>
        <dbReference type="EMBL" id="KIE46942.1"/>
    </source>
</evidence>
<dbReference type="OrthoDB" id="9769774at2"/>
<proteinExistence type="predicted"/>
<dbReference type="RefSeq" id="WP_039632380.1">
    <property type="nucleotide sequence ID" value="NZ_AYSO01000015.1"/>
</dbReference>
<dbReference type="Pfam" id="PF08984">
    <property type="entry name" value="DUF1858"/>
    <property type="match status" value="1"/>
</dbReference>
<dbReference type="EMBL" id="AYSO01000015">
    <property type="protein sequence ID" value="KIE46942.1"/>
    <property type="molecule type" value="Genomic_DNA"/>
</dbReference>
<protein>
    <recommendedName>
        <fullName evidence="1">DUF1858 domain-containing protein</fullName>
    </recommendedName>
</protein>
<dbReference type="InterPro" id="IPR038062">
    <property type="entry name" value="ScdA-like_N_sf"/>
</dbReference>
<organism evidence="2 3">
    <name type="scientific">Clostridium argentinense CDC 2741</name>
    <dbReference type="NCBI Taxonomy" id="1418104"/>
    <lineage>
        <taxon>Bacteria</taxon>
        <taxon>Bacillati</taxon>
        <taxon>Bacillota</taxon>
        <taxon>Clostridia</taxon>
        <taxon>Eubacteriales</taxon>
        <taxon>Clostridiaceae</taxon>
        <taxon>Clostridium</taxon>
    </lineage>
</organism>
<comment type="caution">
    <text evidence="2">The sequence shown here is derived from an EMBL/GenBank/DDBJ whole genome shotgun (WGS) entry which is preliminary data.</text>
</comment>
<gene>
    <name evidence="2" type="ORF">U732_1404</name>
</gene>
<evidence type="ECO:0000313" key="3">
    <source>
        <dbReference type="Proteomes" id="UP000031366"/>
    </source>
</evidence>
<dbReference type="SUPFAM" id="SSF140683">
    <property type="entry name" value="SP0561-like"/>
    <property type="match status" value="1"/>
</dbReference>
<accession>A0A0C1R0P0</accession>
<dbReference type="Gene3D" id="1.10.3910.10">
    <property type="entry name" value="SP0561-like"/>
    <property type="match status" value="1"/>
</dbReference>
<evidence type="ECO:0000259" key="1">
    <source>
        <dbReference type="Pfam" id="PF08984"/>
    </source>
</evidence>
<name>A0A0C1R0P0_9CLOT</name>
<feature type="domain" description="DUF1858" evidence="1">
    <location>
        <begin position="6"/>
        <end position="61"/>
    </location>
</feature>